<dbReference type="InterPro" id="IPR000572">
    <property type="entry name" value="OxRdtase_Mopterin-bd_dom"/>
</dbReference>
<dbReference type="EMBL" id="JAGGMS010000001">
    <property type="protein sequence ID" value="MBP2180248.1"/>
    <property type="molecule type" value="Genomic_DNA"/>
</dbReference>
<dbReference type="InterPro" id="IPR008335">
    <property type="entry name" value="Mopterin_OxRdtase_euk"/>
</dbReference>
<keyword evidence="1" id="KW-0472">Membrane</keyword>
<dbReference type="Gene3D" id="2.60.40.650">
    <property type="match status" value="1"/>
</dbReference>
<dbReference type="InterPro" id="IPR014756">
    <property type="entry name" value="Ig_E-set"/>
</dbReference>
<gene>
    <name evidence="3" type="ORF">JOM49_001774</name>
</gene>
<dbReference type="InterPro" id="IPR036374">
    <property type="entry name" value="OxRdtase_Mopterin-bd_sf"/>
</dbReference>
<keyword evidence="4" id="KW-1185">Reference proteome</keyword>
<dbReference type="Proteomes" id="UP000741013">
    <property type="component" value="Unassembled WGS sequence"/>
</dbReference>
<dbReference type="SUPFAM" id="SSF56524">
    <property type="entry name" value="Oxidoreductase molybdopterin-binding domain"/>
    <property type="match status" value="1"/>
</dbReference>
<dbReference type="Pfam" id="PF00174">
    <property type="entry name" value="Oxidored_molyb"/>
    <property type="match status" value="1"/>
</dbReference>
<keyword evidence="1" id="KW-0812">Transmembrane</keyword>
<reference evidence="3 4" key="1">
    <citation type="submission" date="2021-03" db="EMBL/GenBank/DDBJ databases">
        <title>Sequencing the genomes of 1000 actinobacteria strains.</title>
        <authorList>
            <person name="Klenk H.-P."/>
        </authorList>
    </citation>
    <scope>NUCLEOTIDE SEQUENCE [LARGE SCALE GENOMIC DNA]</scope>
    <source>
        <strain evidence="3 4">DSM 45510</strain>
    </source>
</reference>
<feature type="transmembrane region" description="Helical" evidence="1">
    <location>
        <begin position="68"/>
        <end position="88"/>
    </location>
</feature>
<feature type="transmembrane region" description="Helical" evidence="1">
    <location>
        <begin position="158"/>
        <end position="177"/>
    </location>
</feature>
<evidence type="ECO:0000313" key="4">
    <source>
        <dbReference type="Proteomes" id="UP000741013"/>
    </source>
</evidence>
<dbReference type="Gene3D" id="3.90.420.10">
    <property type="entry name" value="Oxidoreductase, molybdopterin-binding domain"/>
    <property type="match status" value="1"/>
</dbReference>
<keyword evidence="1" id="KW-1133">Transmembrane helix</keyword>
<evidence type="ECO:0000259" key="2">
    <source>
        <dbReference type="Pfam" id="PF00174"/>
    </source>
</evidence>
<name>A0ABS4PN11_9PSEU</name>
<feature type="transmembrane region" description="Helical" evidence="1">
    <location>
        <begin position="95"/>
        <end position="112"/>
    </location>
</feature>
<feature type="transmembrane region" description="Helical" evidence="1">
    <location>
        <begin position="118"/>
        <end position="138"/>
    </location>
</feature>
<protein>
    <submittedName>
        <fullName evidence="3">DMSO/TMAO reductase YedYZ molybdopterin-dependent catalytic subunit</fullName>
    </submittedName>
</protein>
<accession>A0ABS4PN11</accession>
<dbReference type="PANTHER" id="PTHR19372:SF7">
    <property type="entry name" value="SULFITE OXIDASE, MITOCHONDRIAL"/>
    <property type="match status" value="1"/>
</dbReference>
<evidence type="ECO:0000313" key="3">
    <source>
        <dbReference type="EMBL" id="MBP2180248.1"/>
    </source>
</evidence>
<dbReference type="PRINTS" id="PR00407">
    <property type="entry name" value="EUMOPTERIN"/>
</dbReference>
<proteinExistence type="predicted"/>
<organism evidence="3 4">
    <name type="scientific">Amycolatopsis magusensis</name>
    <dbReference type="NCBI Taxonomy" id="882444"/>
    <lineage>
        <taxon>Bacteria</taxon>
        <taxon>Bacillati</taxon>
        <taxon>Actinomycetota</taxon>
        <taxon>Actinomycetes</taxon>
        <taxon>Pseudonocardiales</taxon>
        <taxon>Pseudonocardiaceae</taxon>
        <taxon>Amycolatopsis</taxon>
    </lineage>
</organism>
<comment type="caution">
    <text evidence="3">The sequence shown here is derived from an EMBL/GenBank/DDBJ whole genome shotgun (WGS) entry which is preliminary data.</text>
</comment>
<feature type="domain" description="Oxidoreductase molybdopterin-binding" evidence="2">
    <location>
        <begin position="229"/>
        <end position="377"/>
    </location>
</feature>
<evidence type="ECO:0000256" key="1">
    <source>
        <dbReference type="SAM" id="Phobius"/>
    </source>
</evidence>
<dbReference type="PANTHER" id="PTHR19372">
    <property type="entry name" value="SULFITE REDUCTASE"/>
    <property type="match status" value="1"/>
</dbReference>
<dbReference type="SUPFAM" id="SSF81296">
    <property type="entry name" value="E set domains"/>
    <property type="match status" value="1"/>
</dbReference>
<dbReference type="RefSeq" id="WP_209663842.1">
    <property type="nucleotide sequence ID" value="NZ_JAGGMS010000001.1"/>
</dbReference>
<sequence>MRTELPRFHAAAIGVVAVGAAAAAGHLLSAFLGRNSSPVVAVGNTVAEFSPSWLTEFGKDTFYLYDKLALFVGMGVVMLVLAAVAGLVSRRSRTPGLVFIGVFGVLGVVAVLRRPDLGQLAIVAPLATLLVGCGMFSWLHGRAFQEESVEGGLSRRGFLIAGAGAGVAAVAGEVIGVSRDAEVSRAAIGGLVPARPAPPLPADADFSKLGTPTFLTPNADFYKIDTTLALPQVRAEDWRLRVHGLVERELTFSYADIRDRPLVERAVTLCCVSNEVGGELISTATFVGVDLRDLLAEAGVRPEAEQLFSTSADGWTCGTPISAVLDPGRGAMLALGMNGEPLPVKHGFPARLVVPGLYGYVSATKWVTELEVTTWSARRAYWLDRGWSREGPVKTQSRIDVPKPFAAQAAGKTIVAGIAWAQHTGVDRVEVRLDQGPWQPATLTAEVNADTWRMWWVQLDVPPGPHQVYCRAVDRSGYVQTGDVADTVPDGATGWHSISITAS</sequence>